<accession>A0A336NAK1</accession>
<feature type="compositionally biased region" description="Polar residues" evidence="1">
    <location>
        <begin position="172"/>
        <end position="183"/>
    </location>
</feature>
<dbReference type="AlphaFoldDB" id="A0A336NAK1"/>
<dbReference type="VEuPathDB" id="VectorBase:CSON011579"/>
<sequence length="191" mass="21657">MSSDERENLIDDRSELVMSADSGFIEITVHNEKEEEIITSLVLDEVEGTLTDKMKHISSGNSEDDEDDDDDESAEKKEMTVTNLKETFEHLSKSSVDASVKPNWWIRQNSKGEYIIYKSKNMPPGPSKLYKKVSDPKKFLAQLSSDQYKVSINDDNEGDKISETQSTVINNDTSNENIYQNTDKILRVPSP</sequence>
<proteinExistence type="predicted"/>
<dbReference type="EMBL" id="UFQT01005061">
    <property type="protein sequence ID" value="SSX35878.1"/>
    <property type="molecule type" value="Genomic_DNA"/>
</dbReference>
<reference evidence="2" key="1">
    <citation type="submission" date="2018-07" db="EMBL/GenBank/DDBJ databases">
        <authorList>
            <person name="Quirk P.G."/>
            <person name="Krulwich T.A."/>
        </authorList>
    </citation>
    <scope>NUCLEOTIDE SEQUENCE</scope>
</reference>
<gene>
    <name evidence="2" type="primary">CSON011579</name>
</gene>
<feature type="region of interest" description="Disordered" evidence="1">
    <location>
        <begin position="53"/>
        <end position="79"/>
    </location>
</feature>
<evidence type="ECO:0000256" key="1">
    <source>
        <dbReference type="SAM" id="MobiDB-lite"/>
    </source>
</evidence>
<feature type="compositionally biased region" description="Acidic residues" evidence="1">
    <location>
        <begin position="62"/>
        <end position="73"/>
    </location>
</feature>
<organism evidence="2">
    <name type="scientific">Culicoides sonorensis</name>
    <name type="common">Biting midge</name>
    <dbReference type="NCBI Taxonomy" id="179676"/>
    <lineage>
        <taxon>Eukaryota</taxon>
        <taxon>Metazoa</taxon>
        <taxon>Ecdysozoa</taxon>
        <taxon>Arthropoda</taxon>
        <taxon>Hexapoda</taxon>
        <taxon>Insecta</taxon>
        <taxon>Pterygota</taxon>
        <taxon>Neoptera</taxon>
        <taxon>Endopterygota</taxon>
        <taxon>Diptera</taxon>
        <taxon>Nematocera</taxon>
        <taxon>Chironomoidea</taxon>
        <taxon>Ceratopogonidae</taxon>
        <taxon>Ceratopogoninae</taxon>
        <taxon>Culicoides</taxon>
        <taxon>Monoculicoides</taxon>
    </lineage>
</organism>
<evidence type="ECO:0000313" key="2">
    <source>
        <dbReference type="EMBL" id="SSX35878.1"/>
    </source>
</evidence>
<name>A0A336NAK1_CULSO</name>
<feature type="region of interest" description="Disordered" evidence="1">
    <location>
        <begin position="172"/>
        <end position="191"/>
    </location>
</feature>
<protein>
    <submittedName>
        <fullName evidence="2">CSON011579 protein</fullName>
    </submittedName>
</protein>